<feature type="region of interest" description="Disordered" evidence="1">
    <location>
        <begin position="1"/>
        <end position="153"/>
    </location>
</feature>
<evidence type="ECO:0000313" key="4">
    <source>
        <dbReference type="Proteomes" id="UP000000305"/>
    </source>
</evidence>
<reference evidence="3 4" key="1">
    <citation type="journal article" date="2011" name="Science">
        <title>The ecoresponsive genome of Daphnia pulex.</title>
        <authorList>
            <person name="Colbourne J.K."/>
            <person name="Pfrender M.E."/>
            <person name="Gilbert D."/>
            <person name="Thomas W.K."/>
            <person name="Tucker A."/>
            <person name="Oakley T.H."/>
            <person name="Tokishita S."/>
            <person name="Aerts A."/>
            <person name="Arnold G.J."/>
            <person name="Basu M.K."/>
            <person name="Bauer D.J."/>
            <person name="Caceres C.E."/>
            <person name="Carmel L."/>
            <person name="Casola C."/>
            <person name="Choi J.H."/>
            <person name="Detter J.C."/>
            <person name="Dong Q."/>
            <person name="Dusheyko S."/>
            <person name="Eads B.D."/>
            <person name="Frohlich T."/>
            <person name="Geiler-Samerotte K.A."/>
            <person name="Gerlach D."/>
            <person name="Hatcher P."/>
            <person name="Jogdeo S."/>
            <person name="Krijgsveld J."/>
            <person name="Kriventseva E.V."/>
            <person name="Kultz D."/>
            <person name="Laforsch C."/>
            <person name="Lindquist E."/>
            <person name="Lopez J."/>
            <person name="Manak J.R."/>
            <person name="Muller J."/>
            <person name="Pangilinan J."/>
            <person name="Patwardhan R.P."/>
            <person name="Pitluck S."/>
            <person name="Pritham E.J."/>
            <person name="Rechtsteiner A."/>
            <person name="Rho M."/>
            <person name="Rogozin I.B."/>
            <person name="Sakarya O."/>
            <person name="Salamov A."/>
            <person name="Schaack S."/>
            <person name="Shapiro H."/>
            <person name="Shiga Y."/>
            <person name="Skalitzky C."/>
            <person name="Smith Z."/>
            <person name="Souvorov A."/>
            <person name="Sung W."/>
            <person name="Tang Z."/>
            <person name="Tsuchiya D."/>
            <person name="Tu H."/>
            <person name="Vos H."/>
            <person name="Wang M."/>
            <person name="Wolf Y.I."/>
            <person name="Yamagata H."/>
            <person name="Yamada T."/>
            <person name="Ye Y."/>
            <person name="Shaw J.R."/>
            <person name="Andrews J."/>
            <person name="Crease T.J."/>
            <person name="Tang H."/>
            <person name="Lucas S.M."/>
            <person name="Robertson H.M."/>
            <person name="Bork P."/>
            <person name="Koonin E.V."/>
            <person name="Zdobnov E.M."/>
            <person name="Grigoriev I.V."/>
            <person name="Lynch M."/>
            <person name="Boore J.L."/>
        </authorList>
    </citation>
    <scope>NUCLEOTIDE SEQUENCE [LARGE SCALE GENOMIC DNA]</scope>
</reference>
<sequence>NSQRPENDNVSHTPSQNQSSSRPKPPPSKKAHVVPSESPTHPANTDLDDHFVVVDTKMESELDSDHMEDQLDNNGPEWASRDCDDDWSTSDNGMISIVPNSTREITFGPSTSDTRMGDNVAGPSGTQPKANNSSSGAASRGDYSSDVPVDDSRDTNRMIATAVSARGPATVCPRCSVRFLRVSALVAHLRSNKCDSVTIFKCPLASCTFTTRHQGNLKRHFLKRHPL</sequence>
<organism evidence="3 4">
    <name type="scientific">Daphnia pulex</name>
    <name type="common">Water flea</name>
    <dbReference type="NCBI Taxonomy" id="6669"/>
    <lineage>
        <taxon>Eukaryota</taxon>
        <taxon>Metazoa</taxon>
        <taxon>Ecdysozoa</taxon>
        <taxon>Arthropoda</taxon>
        <taxon>Crustacea</taxon>
        <taxon>Branchiopoda</taxon>
        <taxon>Diplostraca</taxon>
        <taxon>Cladocera</taxon>
        <taxon>Anomopoda</taxon>
        <taxon>Daphniidae</taxon>
        <taxon>Daphnia</taxon>
    </lineage>
</organism>
<protein>
    <recommendedName>
        <fullName evidence="2">C2H2-type domain-containing protein</fullName>
    </recommendedName>
</protein>
<dbReference type="EMBL" id="GL732539">
    <property type="protein sequence ID" value="EFX82625.1"/>
    <property type="molecule type" value="Genomic_DNA"/>
</dbReference>
<feature type="domain" description="C2H2-type" evidence="2">
    <location>
        <begin position="200"/>
        <end position="225"/>
    </location>
</feature>
<feature type="domain" description="C2H2-type" evidence="2">
    <location>
        <begin position="170"/>
        <end position="190"/>
    </location>
</feature>
<evidence type="ECO:0000313" key="3">
    <source>
        <dbReference type="EMBL" id="EFX82625.1"/>
    </source>
</evidence>
<dbReference type="InParanoid" id="E9GCW4"/>
<name>E9GCW4_DAPPU</name>
<feature type="compositionally biased region" description="Low complexity" evidence="1">
    <location>
        <begin position="130"/>
        <end position="139"/>
    </location>
</feature>
<keyword evidence="4" id="KW-1185">Reference proteome</keyword>
<dbReference type="KEGG" id="dpx:DAPPUDRAFT_101276"/>
<evidence type="ECO:0000259" key="2">
    <source>
        <dbReference type="SMART" id="SM00355"/>
    </source>
</evidence>
<dbReference type="HOGENOM" id="CLU_1222286_0_0_1"/>
<dbReference type="Gene3D" id="3.30.160.60">
    <property type="entry name" value="Classic Zinc Finger"/>
    <property type="match status" value="1"/>
</dbReference>
<dbReference type="InterPro" id="IPR013087">
    <property type="entry name" value="Znf_C2H2_type"/>
</dbReference>
<feature type="compositionally biased region" description="Polar residues" evidence="1">
    <location>
        <begin position="89"/>
        <end position="114"/>
    </location>
</feature>
<gene>
    <name evidence="3" type="ORF">DAPPUDRAFT_101276</name>
</gene>
<dbReference type="AlphaFoldDB" id="E9GCW4"/>
<dbReference type="Proteomes" id="UP000000305">
    <property type="component" value="Unassembled WGS sequence"/>
</dbReference>
<accession>E9GCW4</accession>
<dbReference type="SMART" id="SM00355">
    <property type="entry name" value="ZnF_C2H2"/>
    <property type="match status" value="2"/>
</dbReference>
<proteinExistence type="predicted"/>
<dbReference type="PhylomeDB" id="E9GCW4"/>
<feature type="compositionally biased region" description="Basic and acidic residues" evidence="1">
    <location>
        <begin position="47"/>
        <end position="69"/>
    </location>
</feature>
<evidence type="ECO:0000256" key="1">
    <source>
        <dbReference type="SAM" id="MobiDB-lite"/>
    </source>
</evidence>
<feature type="non-terminal residue" evidence="3">
    <location>
        <position position="1"/>
    </location>
</feature>